<name>A0A1M5N8R3_9ACTN</name>
<sequence length="138" mass="14093">MPITAVLLLVATSLYAGFQWTIRVVVYPQFTAVPREAFHAYEAAHQRRVTVAVGPLFLFAGGAAVAAFVAGPGWATGVAAVCVAGIVLVTGLAAVPQHRRLGDGFVPAAHARLLAVDTARLVLALLAVAAAAVHATSG</sequence>
<dbReference type="OrthoDB" id="27509at2"/>
<keyword evidence="1" id="KW-0472">Membrane</keyword>
<gene>
    <name evidence="2" type="ORF">SAMN05443575_2946</name>
</gene>
<feature type="transmembrane region" description="Helical" evidence="1">
    <location>
        <begin position="114"/>
        <end position="135"/>
    </location>
</feature>
<feature type="transmembrane region" description="Helical" evidence="1">
    <location>
        <begin position="74"/>
        <end position="94"/>
    </location>
</feature>
<organism evidence="2 3">
    <name type="scientific">Jatrophihabitans endophyticus</name>
    <dbReference type="NCBI Taxonomy" id="1206085"/>
    <lineage>
        <taxon>Bacteria</taxon>
        <taxon>Bacillati</taxon>
        <taxon>Actinomycetota</taxon>
        <taxon>Actinomycetes</taxon>
        <taxon>Jatrophihabitantales</taxon>
        <taxon>Jatrophihabitantaceae</taxon>
        <taxon>Jatrophihabitans</taxon>
    </lineage>
</organism>
<reference evidence="2 3" key="1">
    <citation type="submission" date="2016-11" db="EMBL/GenBank/DDBJ databases">
        <authorList>
            <person name="Jaros S."/>
            <person name="Januszkiewicz K."/>
            <person name="Wedrychowicz H."/>
        </authorList>
    </citation>
    <scope>NUCLEOTIDE SEQUENCE [LARGE SCALE GENOMIC DNA]</scope>
    <source>
        <strain evidence="2 3">DSM 45627</strain>
    </source>
</reference>
<accession>A0A1M5N8R3</accession>
<feature type="transmembrane region" description="Helical" evidence="1">
    <location>
        <begin position="6"/>
        <end position="28"/>
    </location>
</feature>
<protein>
    <recommendedName>
        <fullName evidence="4">DUF1772 domain-containing protein</fullName>
    </recommendedName>
</protein>
<feature type="transmembrane region" description="Helical" evidence="1">
    <location>
        <begin position="49"/>
        <end position="68"/>
    </location>
</feature>
<proteinExistence type="predicted"/>
<evidence type="ECO:0000313" key="3">
    <source>
        <dbReference type="Proteomes" id="UP000186132"/>
    </source>
</evidence>
<dbReference type="AlphaFoldDB" id="A0A1M5N8R3"/>
<evidence type="ECO:0008006" key="4">
    <source>
        <dbReference type="Google" id="ProtNLM"/>
    </source>
</evidence>
<dbReference type="Proteomes" id="UP000186132">
    <property type="component" value="Unassembled WGS sequence"/>
</dbReference>
<dbReference type="EMBL" id="FQVU01000003">
    <property type="protein sequence ID" value="SHG85865.1"/>
    <property type="molecule type" value="Genomic_DNA"/>
</dbReference>
<evidence type="ECO:0000256" key="1">
    <source>
        <dbReference type="SAM" id="Phobius"/>
    </source>
</evidence>
<keyword evidence="1" id="KW-0812">Transmembrane</keyword>
<keyword evidence="1" id="KW-1133">Transmembrane helix</keyword>
<evidence type="ECO:0000313" key="2">
    <source>
        <dbReference type="EMBL" id="SHG85865.1"/>
    </source>
</evidence>
<keyword evidence="3" id="KW-1185">Reference proteome</keyword>
<dbReference type="RefSeq" id="WP_073391009.1">
    <property type="nucleotide sequence ID" value="NZ_FQVU01000003.1"/>
</dbReference>